<accession>A0A6G1U2G7</accession>
<name>A0A6G1U2G7_9BACT</name>
<proteinExistence type="predicted"/>
<gene>
    <name evidence="4" type="ORF">F7D73_08585</name>
</gene>
<feature type="domain" description="SbsA Ig-like" evidence="3">
    <location>
        <begin position="181"/>
        <end position="261"/>
    </location>
</feature>
<comment type="caution">
    <text evidence="4">The sequence shown here is derived from an EMBL/GenBank/DDBJ whole genome shotgun (WGS) entry which is preliminary data.</text>
</comment>
<evidence type="ECO:0000256" key="2">
    <source>
        <dbReference type="SAM" id="SignalP"/>
    </source>
</evidence>
<feature type="chain" id="PRO_5026047867" evidence="2">
    <location>
        <begin position="20"/>
        <end position="897"/>
    </location>
</feature>
<protein>
    <submittedName>
        <fullName evidence="4">Copper resistance protein CopC</fullName>
    </submittedName>
</protein>
<dbReference type="InterPro" id="IPR032812">
    <property type="entry name" value="SbsA_Ig"/>
</dbReference>
<dbReference type="EMBL" id="VZCB01000071">
    <property type="protein sequence ID" value="MQN81008.1"/>
    <property type="molecule type" value="Genomic_DNA"/>
</dbReference>
<keyword evidence="1 2" id="KW-0732">Signal</keyword>
<dbReference type="RefSeq" id="WP_153123895.1">
    <property type="nucleotide sequence ID" value="NZ_VZCB01000071.1"/>
</dbReference>
<dbReference type="Proteomes" id="UP000480425">
    <property type="component" value="Unassembled WGS sequence"/>
</dbReference>
<dbReference type="InterPro" id="IPR014755">
    <property type="entry name" value="Cu-Rt/internalin_Ig-like"/>
</dbReference>
<dbReference type="OrthoDB" id="1064631at2"/>
<evidence type="ECO:0000313" key="5">
    <source>
        <dbReference type="Proteomes" id="UP000480425"/>
    </source>
</evidence>
<organism evidence="4 5">
    <name type="scientific">Segatella copri</name>
    <dbReference type="NCBI Taxonomy" id="165179"/>
    <lineage>
        <taxon>Bacteria</taxon>
        <taxon>Pseudomonadati</taxon>
        <taxon>Bacteroidota</taxon>
        <taxon>Bacteroidia</taxon>
        <taxon>Bacteroidales</taxon>
        <taxon>Prevotellaceae</taxon>
        <taxon>Segatella</taxon>
    </lineage>
</organism>
<dbReference type="AlphaFoldDB" id="A0A6G1U2G7"/>
<evidence type="ECO:0000259" key="3">
    <source>
        <dbReference type="Pfam" id="PF13205"/>
    </source>
</evidence>
<reference evidence="4 5" key="1">
    <citation type="submission" date="2019-09" db="EMBL/GenBank/DDBJ databases">
        <title>Distinct polysaccharide growth profiles of human intestinal Prevotella copri isolates.</title>
        <authorList>
            <person name="Fehlner-Peach H."/>
            <person name="Magnabosco C."/>
            <person name="Raghavan V."/>
            <person name="Scher J.U."/>
            <person name="Tett A."/>
            <person name="Cox L.M."/>
            <person name="Gottsegen C."/>
            <person name="Watters A."/>
            <person name="Wiltshire- Gordon J.D."/>
            <person name="Segata N."/>
            <person name="Bonneau R."/>
            <person name="Littman D.R."/>
        </authorList>
    </citation>
    <scope>NUCLEOTIDE SEQUENCE [LARGE SCALE GENOMIC DNA]</scope>
    <source>
        <strain evidence="5">iA622</strain>
    </source>
</reference>
<dbReference type="Gene3D" id="2.60.40.1220">
    <property type="match status" value="1"/>
</dbReference>
<feature type="signal peptide" evidence="2">
    <location>
        <begin position="1"/>
        <end position="19"/>
    </location>
</feature>
<evidence type="ECO:0000256" key="1">
    <source>
        <dbReference type="ARBA" id="ARBA00022729"/>
    </source>
</evidence>
<sequence length="897" mass="98417">MKKSLFAILMTLVSVQGFAQIQRTAEFDFSYPLGLNPAITPPSGNNEEINITDKTFTNKDITIDFDLGKQGLGSSIYNFTNIWTGVTTYYLRVCQQANLKVHAPKDAQLERVSFSDGSSVGDLRVDDEELGTQTDGYRTWINSDGLPIHDLVYKNSFSAAQIEKITVYYTVPSAVLDATSDIADGSVIDAFNQLHLTFDHAMTVKDGSKITISDGTNSQNLKATIQNNVVTLVASTPIAKDGDYTITVPAGSFKDKDGFENKEIKIKVTIKVPFNYVSVTPEQGNILTLPLNITADFGKTVGFVDETANIRLLKNGEPYLSVKAAKVDETKVNFNILNRTEPITDKAIYTLVVPAKVVYNGMKGDTELERSNSAFELKYVIDDSEILKKAKALVTNKSVGYPAETSAAYVALKELVQGEPTDEDVSKALKDYYAEKEIILPASQKWYHIANVNAENKKLYLGVVENKLSLVEDEAKAMAFEATNNNGIVCLKNADDKMLTISGLVEDATSKEVNLTIAKLDSAQVILEEGAEYDAEKMLGSLSIYGVCQNSLGEEMPAYALANHEKGLYQTDASIAVPYYQHKLSSAFVFTETDMPAEAIKTVNTDYSLKSRIVVDNTVPLVLTFDKLNEAVVAKDADAYIANMKNERKKDVEFAAVEGKNNQFTISLKDLAKGDYWLVIPEGTFHYELDGKEVKTQAIKVSFTIGKNGSPDDAGINFTYTAIQISPEVNGPVKDTDLNNVLIKNYSGLYDGIVANKDRIVRIAVFDNNATVRTGHMEEYVDPSDPTTPTLKLVLDTPIESGDLSPKKYALVFEQGTYGDINFGKFLMDKTQVSASSCVANPRTVIPVDVDNTTGITDVELGNGAENEVIYDLYGRKVTKINQPGIYIVNGKKVIKK</sequence>
<dbReference type="Pfam" id="PF13205">
    <property type="entry name" value="Big_5"/>
    <property type="match status" value="1"/>
</dbReference>
<evidence type="ECO:0000313" key="4">
    <source>
        <dbReference type="EMBL" id="MQN81008.1"/>
    </source>
</evidence>